<dbReference type="Gene3D" id="1.20.1280.50">
    <property type="match status" value="1"/>
</dbReference>
<feature type="domain" description="F-box" evidence="1">
    <location>
        <begin position="1"/>
        <end position="44"/>
    </location>
</feature>
<dbReference type="CDD" id="cd22157">
    <property type="entry name" value="F-box_AtFBW1-like"/>
    <property type="match status" value="1"/>
</dbReference>
<proteinExistence type="predicted"/>
<sequence length="110" mass="12623">MSFLSYDLVEEILSRVPATSLKRLRSTCKQWNTLFNDHQFIKKHVDKAPKEFRVIMYANSRVYSMSVDLPGMQNSIGPSIEIKGELGLLDDNLEIFHCNGLLLCTKDNED</sequence>
<keyword evidence="3" id="KW-1185">Reference proteome</keyword>
<dbReference type="AlphaFoldDB" id="A0A6D2KW70"/>
<gene>
    <name evidence="2" type="ORF">MERR_LOCUS40599</name>
</gene>
<accession>A0A6D2KW70</accession>
<evidence type="ECO:0000313" key="3">
    <source>
        <dbReference type="Proteomes" id="UP000467841"/>
    </source>
</evidence>
<dbReference type="InterPro" id="IPR006527">
    <property type="entry name" value="F-box-assoc_dom_typ1"/>
</dbReference>
<dbReference type="EMBL" id="CACVBM020001529">
    <property type="protein sequence ID" value="CAA7053363.1"/>
    <property type="molecule type" value="Genomic_DNA"/>
</dbReference>
<dbReference type="Pfam" id="PF07734">
    <property type="entry name" value="FBA_1"/>
    <property type="match status" value="1"/>
</dbReference>
<name>A0A6D2KW70_9BRAS</name>
<dbReference type="PROSITE" id="PS50181">
    <property type="entry name" value="FBOX"/>
    <property type="match status" value="1"/>
</dbReference>
<dbReference type="PANTHER" id="PTHR31672:SF13">
    <property type="entry name" value="F-BOX PROTEIN CPR30-LIKE"/>
    <property type="match status" value="1"/>
</dbReference>
<comment type="caution">
    <text evidence="2">The sequence shown here is derived from an EMBL/GenBank/DDBJ whole genome shotgun (WGS) entry which is preliminary data.</text>
</comment>
<dbReference type="SUPFAM" id="SSF81383">
    <property type="entry name" value="F-box domain"/>
    <property type="match status" value="1"/>
</dbReference>
<reference evidence="2" key="1">
    <citation type="submission" date="2020-01" db="EMBL/GenBank/DDBJ databases">
        <authorList>
            <person name="Mishra B."/>
        </authorList>
    </citation>
    <scope>NUCLEOTIDE SEQUENCE [LARGE SCALE GENOMIC DNA]</scope>
</reference>
<organism evidence="2 3">
    <name type="scientific">Microthlaspi erraticum</name>
    <dbReference type="NCBI Taxonomy" id="1685480"/>
    <lineage>
        <taxon>Eukaryota</taxon>
        <taxon>Viridiplantae</taxon>
        <taxon>Streptophyta</taxon>
        <taxon>Embryophyta</taxon>
        <taxon>Tracheophyta</taxon>
        <taxon>Spermatophyta</taxon>
        <taxon>Magnoliopsida</taxon>
        <taxon>eudicotyledons</taxon>
        <taxon>Gunneridae</taxon>
        <taxon>Pentapetalae</taxon>
        <taxon>rosids</taxon>
        <taxon>malvids</taxon>
        <taxon>Brassicales</taxon>
        <taxon>Brassicaceae</taxon>
        <taxon>Coluteocarpeae</taxon>
        <taxon>Microthlaspi</taxon>
    </lineage>
</organism>
<dbReference type="OrthoDB" id="1748835at2759"/>
<dbReference type="Pfam" id="PF00646">
    <property type="entry name" value="F-box"/>
    <property type="match status" value="1"/>
</dbReference>
<dbReference type="PANTHER" id="PTHR31672">
    <property type="entry name" value="BNACNNG10540D PROTEIN"/>
    <property type="match status" value="1"/>
</dbReference>
<protein>
    <recommendedName>
        <fullName evidence="1">F-box domain-containing protein</fullName>
    </recommendedName>
</protein>
<evidence type="ECO:0000313" key="2">
    <source>
        <dbReference type="EMBL" id="CAA7053363.1"/>
    </source>
</evidence>
<dbReference type="Proteomes" id="UP000467841">
    <property type="component" value="Unassembled WGS sequence"/>
</dbReference>
<evidence type="ECO:0000259" key="1">
    <source>
        <dbReference type="PROSITE" id="PS50181"/>
    </source>
</evidence>
<dbReference type="InterPro" id="IPR001810">
    <property type="entry name" value="F-box_dom"/>
</dbReference>
<dbReference type="InterPro" id="IPR036047">
    <property type="entry name" value="F-box-like_dom_sf"/>
</dbReference>
<dbReference type="SMART" id="SM00256">
    <property type="entry name" value="FBOX"/>
    <property type="match status" value="1"/>
</dbReference>
<dbReference type="InterPro" id="IPR050796">
    <property type="entry name" value="SCF_F-box_component"/>
</dbReference>